<evidence type="ECO:0000256" key="14">
    <source>
        <dbReference type="ARBA" id="ARBA00066212"/>
    </source>
</evidence>
<comment type="caution">
    <text evidence="20">The sequence shown here is derived from an EMBL/GenBank/DDBJ whole genome shotgun (WGS) entry which is preliminary data.</text>
</comment>
<sequence length="1757" mass="193461">MSCDKFSVLYTHQKTKKAKTWQDGILKVIGTKAVLCDEDSKTLDSLFVRRDQVAPGEELESERYLITIDERLHPSADHTHGVTSKTQEKEVKDWAGLHYQPGKRKRQCFQPPTFNQEKPVITGYTEPEVKKPRDEHFIPPRPNSGLGMTNRPPSNTDFSTCTVLIPRNERVTVINATGKENRFASRGGPPAFTFSTSDTENKRDTSQILALFTSCKDIPQPKMALDGQSTKVNDLNSAAIEEKRLISNWHGTADSNSSQMNTVKLCAQTNSISEAADLSLQSNTVNKDSLDQELETSQDLGDSLNLSPDSFAACSSETRLINTLLPGGDSQENNGGDVAGGGTMCEDSTQESAFSKSPCDIERQNEVWFQNDSESVSPLMRLLSSVENDFNESDPPTCVDLKEDRGHVNAVRDSSLLDDYNFQGRDSANVEHRSSGLHPSDFPNLYSTQQSAHMKTNRFPSHPGSLFAYSGLQSQDQNDCSRSSLDSNMFEKGINSLEQWDPPSFERNGVDDIGVNFLQCEVSPEFYPSDNEKTTQWKVAPIVTTKVIPTDNRTVTAGDGHSWKGSVVSDTVKRGCPSVPMVSVQRKDVYSQPSNGDQRAPSSDFTWIDSISSSNAHNESPCLLSTQGFATSESIALSSTEGFIRNSQLTEEKLVETPEFVQRVPRLSRRRAPLVTAPPEDQDTPCTIPPNTDVYRERLTGTCATELPGVCRKTTSTIGKRSIGLSQRETTEPSAANVGNLTEKGNSTLLGSCRRVGLRRVGLGCTRDLPDSQNAMSQTRQQSSQKSDGYRPPSAPGFVANTLSGDRSMAGELCFPSAEECDGSVTPTRHVTVPVTFENVMQYRQLFKAALREHLNVVLFELARTYHAALQKVDVSGFGAHEQGNRQSSDGPCCPHGQARLRAVKKDGANKGRLFYTCPGTGQAQCKFFKWADEYQANKSGSKGTKHNTSNKLTLSSSESLMAFFRSYNVAFYSECHLIRKNSDAGKGKFGAKAKKWGRQRNGDADSGKKGLYLELSRKDHSSTYSKDDIWIISKTLSFNPDSTFIASSAYYGPSSSGELEILPISGYSPSNWQSGETVHALLACNAGTELTCISNIEEHVKMQNMPVLPFILQRGQGMEPNIRNPSRVSSFVPPTLRTSGGQLDLPLEVTESLAEEMILRFNLNKDQSSALLSCANMFNPSIADGSSLPVLFDTRVPFLLLSLLNRRVIVELLKKGGGGGVFGAGKSFLLAVVVLYLVELFKASDAFHQQSNTASSWKILVSSTTNVAVDRILLGLLELGFEEFVRVGSIRKIAKPVLPYSVHSTGNDSQELKELQSLLKTELTPSERTHVRKGIEQHKLGENKRKLSQVRVVGVTCAACVFPCLHKLKFPVLLLDECSQMTEPASLLPMARFECRKLVLVGDPKQLSPTIQGSEPEHETGLEQTMFDRLMKMGYEPTLLRTQYRCHPAISGISNRLFYENKLFDGVTAEDRTPVVDVVPTLCFYNVAKGKEKCGRDGSYYNEEEAKFVVFLIECLLESGVEPAQIGVITLYKSQLHTISNNLTASRATSHAELKSIQISTVDAFQGGEKDLIILSCVRTDHIGFIDCDRRTNVALSRAKRHLLIVGNLKMLSCNTVWGKVIDYCREFPGGLCNSQDFMKKWRKEDVNDLRESPVIKESCPPETTEKTGQIDNGKERNRAPSISKPVSAPALSKETETNATQCTPEIGSLVSTNSVSLLPSQAPCSDILENGTTEDDSDDELPTFDIFSSFGIEPV</sequence>
<evidence type="ECO:0000259" key="19">
    <source>
        <dbReference type="PROSITE" id="PS51999"/>
    </source>
</evidence>
<keyword evidence="7" id="KW-0378">Hydrolase</keyword>
<evidence type="ECO:0000256" key="17">
    <source>
        <dbReference type="PROSITE-ProRule" id="PRU01343"/>
    </source>
</evidence>
<evidence type="ECO:0000256" key="6">
    <source>
        <dbReference type="ARBA" id="ARBA00022771"/>
    </source>
</evidence>
<dbReference type="PANTHER" id="PTHR28535">
    <property type="entry name" value="ZINC FINGER GRF-TYPE CONTAINING 1"/>
    <property type="match status" value="1"/>
</dbReference>
<dbReference type="GO" id="GO:0006302">
    <property type="term" value="P:double-strand break repair"/>
    <property type="evidence" value="ECO:0007669"/>
    <property type="project" value="TreeGrafter"/>
</dbReference>
<evidence type="ECO:0000256" key="15">
    <source>
        <dbReference type="ARBA" id="ARBA00072540"/>
    </source>
</evidence>
<keyword evidence="8" id="KW-0347">Helicase</keyword>
<evidence type="ECO:0000256" key="4">
    <source>
        <dbReference type="ARBA" id="ARBA00022741"/>
    </source>
</evidence>
<evidence type="ECO:0000256" key="9">
    <source>
        <dbReference type="ARBA" id="ARBA00022833"/>
    </source>
</evidence>
<dbReference type="OrthoDB" id="6513042at2759"/>
<feature type="region of interest" description="Disordered" evidence="18">
    <location>
        <begin position="181"/>
        <end position="200"/>
    </location>
</feature>
<accession>A0A9X0CNN2</accession>
<keyword evidence="4" id="KW-0547">Nucleotide-binding</keyword>
<feature type="region of interest" description="Disordered" evidence="18">
    <location>
        <begin position="131"/>
        <end position="154"/>
    </location>
</feature>
<protein>
    <recommendedName>
        <fullName evidence="15">5'-3' DNA helicase ZGRF1</fullName>
    </recommendedName>
    <alternativeName>
        <fullName evidence="16">GRF-type zinc finger domain-containing protein 1</fullName>
    </alternativeName>
</protein>
<comment type="subunit">
    <text evidence="14">Interacts with DNA repair protein RAD51; the interaction promotes RAD51 strand exchange activity. Also interacts with DNA repair proteins EXO1 and BRCA1; the interactions are increased following DNA damage induction.</text>
</comment>
<evidence type="ECO:0000256" key="5">
    <source>
        <dbReference type="ARBA" id="ARBA00022763"/>
    </source>
</evidence>
<dbReference type="InterPro" id="IPR041679">
    <property type="entry name" value="DNA2/NAM7-like_C"/>
</dbReference>
<dbReference type="Gene3D" id="3.40.50.300">
    <property type="entry name" value="P-loop containing nucleotide triphosphate hydrolases"/>
    <property type="match status" value="2"/>
</dbReference>
<dbReference type="EMBL" id="MU826888">
    <property type="protein sequence ID" value="KAJ7369746.1"/>
    <property type="molecule type" value="Genomic_DNA"/>
</dbReference>
<feature type="region of interest" description="Disordered" evidence="18">
    <location>
        <begin position="767"/>
        <end position="799"/>
    </location>
</feature>
<keyword evidence="6 17" id="KW-0863">Zinc-finger</keyword>
<dbReference type="GO" id="GO:0004386">
    <property type="term" value="F:helicase activity"/>
    <property type="evidence" value="ECO:0007669"/>
    <property type="project" value="UniProtKB-KW"/>
</dbReference>
<dbReference type="InterPro" id="IPR047187">
    <property type="entry name" value="SF1_C_Upf1"/>
</dbReference>
<keyword evidence="5" id="KW-0227">DNA damage</keyword>
<keyword evidence="21" id="KW-1185">Reference proteome</keyword>
<evidence type="ECO:0000256" key="7">
    <source>
        <dbReference type="ARBA" id="ARBA00022801"/>
    </source>
</evidence>
<reference evidence="20" key="1">
    <citation type="submission" date="2023-01" db="EMBL/GenBank/DDBJ databases">
        <title>Genome assembly of the deep-sea coral Lophelia pertusa.</title>
        <authorList>
            <person name="Herrera S."/>
            <person name="Cordes E."/>
        </authorList>
    </citation>
    <scope>NUCLEOTIDE SEQUENCE</scope>
    <source>
        <strain evidence="20">USNM1676648</strain>
        <tissue evidence="20">Polyp</tissue>
    </source>
</reference>
<gene>
    <name evidence="20" type="primary">ZGRF1</name>
    <name evidence="20" type="ORF">OS493_036638</name>
</gene>
<dbReference type="SUPFAM" id="SSF52540">
    <property type="entry name" value="P-loop containing nucleoside triphosphate hydrolases"/>
    <property type="match status" value="1"/>
</dbReference>
<keyword evidence="10" id="KW-0067">ATP-binding</keyword>
<dbReference type="Pfam" id="PF13086">
    <property type="entry name" value="AAA_11"/>
    <property type="match status" value="1"/>
</dbReference>
<dbReference type="GO" id="GO:0005524">
    <property type="term" value="F:ATP binding"/>
    <property type="evidence" value="ECO:0007669"/>
    <property type="project" value="UniProtKB-KW"/>
</dbReference>
<dbReference type="InterPro" id="IPR027417">
    <property type="entry name" value="P-loop_NTPase"/>
</dbReference>
<evidence type="ECO:0000256" key="12">
    <source>
        <dbReference type="ARBA" id="ARBA00023235"/>
    </source>
</evidence>
<dbReference type="InterPro" id="IPR052800">
    <property type="entry name" value="DNA_Repair_Helicase_ZGRF1"/>
</dbReference>
<dbReference type="GO" id="GO:0016787">
    <property type="term" value="F:hydrolase activity"/>
    <property type="evidence" value="ECO:0007669"/>
    <property type="project" value="UniProtKB-KW"/>
</dbReference>
<feature type="domain" description="GRF-type" evidence="19">
    <location>
        <begin position="894"/>
        <end position="935"/>
    </location>
</feature>
<keyword evidence="9" id="KW-0862">Zinc</keyword>
<keyword evidence="3" id="KW-0479">Metal-binding</keyword>
<dbReference type="FunFam" id="3.40.50.300:FF:001087">
    <property type="entry name" value="ZGRF1 isoform 9"/>
    <property type="match status" value="1"/>
</dbReference>
<dbReference type="PANTHER" id="PTHR28535:SF1">
    <property type="entry name" value="PROTEIN ZGRF1"/>
    <property type="match status" value="1"/>
</dbReference>
<dbReference type="GO" id="GO:0005634">
    <property type="term" value="C:nucleus"/>
    <property type="evidence" value="ECO:0007669"/>
    <property type="project" value="UniProtKB-SubCell"/>
</dbReference>
<evidence type="ECO:0000256" key="13">
    <source>
        <dbReference type="ARBA" id="ARBA00023242"/>
    </source>
</evidence>
<feature type="region of interest" description="Disordered" evidence="18">
    <location>
        <begin position="722"/>
        <end position="743"/>
    </location>
</feature>
<dbReference type="GO" id="GO:0008270">
    <property type="term" value="F:zinc ion binding"/>
    <property type="evidence" value="ECO:0007669"/>
    <property type="project" value="UniProtKB-KW"/>
</dbReference>
<dbReference type="InterPro" id="IPR041677">
    <property type="entry name" value="DNA2/NAM7_AAA_11"/>
</dbReference>
<dbReference type="CDD" id="cd18808">
    <property type="entry name" value="SF1_C_Upf1"/>
    <property type="match status" value="1"/>
</dbReference>
<evidence type="ECO:0000256" key="16">
    <source>
        <dbReference type="ARBA" id="ARBA00083828"/>
    </source>
</evidence>
<feature type="region of interest" description="Disordered" evidence="18">
    <location>
        <begin position="1653"/>
        <end position="1702"/>
    </location>
</feature>
<organism evidence="20 21">
    <name type="scientific">Desmophyllum pertusum</name>
    <dbReference type="NCBI Taxonomy" id="174260"/>
    <lineage>
        <taxon>Eukaryota</taxon>
        <taxon>Metazoa</taxon>
        <taxon>Cnidaria</taxon>
        <taxon>Anthozoa</taxon>
        <taxon>Hexacorallia</taxon>
        <taxon>Scleractinia</taxon>
        <taxon>Caryophylliina</taxon>
        <taxon>Caryophylliidae</taxon>
        <taxon>Desmophyllum</taxon>
    </lineage>
</organism>
<evidence type="ECO:0000256" key="11">
    <source>
        <dbReference type="ARBA" id="ARBA00023204"/>
    </source>
</evidence>
<evidence type="ECO:0000313" key="20">
    <source>
        <dbReference type="EMBL" id="KAJ7369746.1"/>
    </source>
</evidence>
<dbReference type="InterPro" id="IPR010666">
    <property type="entry name" value="Znf_GRF"/>
</dbReference>
<feature type="compositionally biased region" description="Polar residues" evidence="18">
    <location>
        <begin position="771"/>
        <end position="787"/>
    </location>
</feature>
<dbReference type="Pfam" id="PF13087">
    <property type="entry name" value="AAA_12"/>
    <property type="match status" value="1"/>
</dbReference>
<dbReference type="Pfam" id="PF10382">
    <property type="entry name" value="ZGRF1-like_N"/>
    <property type="match status" value="1"/>
</dbReference>
<dbReference type="PROSITE" id="PS51999">
    <property type="entry name" value="ZF_GRF"/>
    <property type="match status" value="1"/>
</dbReference>
<evidence type="ECO:0000256" key="3">
    <source>
        <dbReference type="ARBA" id="ARBA00022723"/>
    </source>
</evidence>
<proteinExistence type="predicted"/>
<evidence type="ECO:0000256" key="2">
    <source>
        <dbReference type="ARBA" id="ARBA00022553"/>
    </source>
</evidence>
<dbReference type="GO" id="GO:0035861">
    <property type="term" value="C:site of double-strand break"/>
    <property type="evidence" value="ECO:0007669"/>
    <property type="project" value="TreeGrafter"/>
</dbReference>
<evidence type="ECO:0000256" key="8">
    <source>
        <dbReference type="ARBA" id="ARBA00022806"/>
    </source>
</evidence>
<evidence type="ECO:0000256" key="1">
    <source>
        <dbReference type="ARBA" id="ARBA00004123"/>
    </source>
</evidence>
<dbReference type="Pfam" id="PF06839">
    <property type="entry name" value="Zn_ribbon_GRF"/>
    <property type="match status" value="1"/>
</dbReference>
<keyword evidence="11" id="KW-0234">DNA repair</keyword>
<keyword evidence="2" id="KW-0597">Phosphoprotein</keyword>
<evidence type="ECO:0000313" key="21">
    <source>
        <dbReference type="Proteomes" id="UP001163046"/>
    </source>
</evidence>
<dbReference type="Proteomes" id="UP001163046">
    <property type="component" value="Unassembled WGS sequence"/>
</dbReference>
<keyword evidence="12" id="KW-0413">Isomerase</keyword>
<name>A0A9X0CNN2_9CNID</name>
<keyword evidence="13" id="KW-0539">Nucleus</keyword>
<evidence type="ECO:0000256" key="10">
    <source>
        <dbReference type="ARBA" id="ARBA00022840"/>
    </source>
</evidence>
<dbReference type="InterPro" id="IPR018838">
    <property type="entry name" value="ZGRF1-like_N"/>
</dbReference>
<evidence type="ECO:0000256" key="18">
    <source>
        <dbReference type="SAM" id="MobiDB-lite"/>
    </source>
</evidence>
<comment type="subcellular location">
    <subcellularLocation>
        <location evidence="1">Nucleus</location>
    </subcellularLocation>
</comment>